<dbReference type="PANTHER" id="PTHR30011:SF16">
    <property type="entry name" value="C2H2 FINGER DOMAIN TRANSCRIPTION FACTOR (EUROFUNG)-RELATED"/>
    <property type="match status" value="1"/>
</dbReference>
<protein>
    <submittedName>
        <fullName evidence="6">LLM class oxidoreductase</fullName>
    </submittedName>
</protein>
<dbReference type="Pfam" id="PF00296">
    <property type="entry name" value="Bac_luciferase"/>
    <property type="match status" value="1"/>
</dbReference>
<dbReference type="AlphaFoldDB" id="A0A418HQ02"/>
<gene>
    <name evidence="6" type="ORF">BUZ01_03680</name>
</gene>
<organism evidence="6 7">
    <name type="scientific">Staphylococcus gallinarum</name>
    <dbReference type="NCBI Taxonomy" id="1293"/>
    <lineage>
        <taxon>Bacteria</taxon>
        <taxon>Bacillati</taxon>
        <taxon>Bacillota</taxon>
        <taxon>Bacilli</taxon>
        <taxon>Bacillales</taxon>
        <taxon>Staphylococcaceae</taxon>
        <taxon>Staphylococcus</taxon>
    </lineage>
</organism>
<dbReference type="NCBIfam" id="TIGR03571">
    <property type="entry name" value="lucif_BA3436"/>
    <property type="match status" value="1"/>
</dbReference>
<evidence type="ECO:0000256" key="3">
    <source>
        <dbReference type="ARBA" id="ARBA00023002"/>
    </source>
</evidence>
<keyword evidence="2" id="KW-0288">FMN</keyword>
<evidence type="ECO:0000256" key="4">
    <source>
        <dbReference type="ARBA" id="ARBA00023033"/>
    </source>
</evidence>
<dbReference type="GO" id="GO:0016705">
    <property type="term" value="F:oxidoreductase activity, acting on paired donors, with incorporation or reduction of molecular oxygen"/>
    <property type="evidence" value="ECO:0007669"/>
    <property type="project" value="InterPro"/>
</dbReference>
<dbReference type="GO" id="GO:0004497">
    <property type="term" value="F:monooxygenase activity"/>
    <property type="evidence" value="ECO:0007669"/>
    <property type="project" value="UniProtKB-KW"/>
</dbReference>
<evidence type="ECO:0000256" key="1">
    <source>
        <dbReference type="ARBA" id="ARBA00022630"/>
    </source>
</evidence>
<accession>A0A418HQ02</accession>
<keyword evidence="1" id="KW-0285">Flavoprotein</keyword>
<dbReference type="SUPFAM" id="SSF51679">
    <property type="entry name" value="Bacterial luciferase-like"/>
    <property type="match status" value="1"/>
</dbReference>
<reference evidence="6 7" key="1">
    <citation type="journal article" date="2016" name="Front. Microbiol.">
        <title>Comprehensive Phylogenetic Analysis of Bovine Non-aureus Staphylococci Species Based on Whole-Genome Sequencing.</title>
        <authorList>
            <person name="Naushad S."/>
            <person name="Barkema H.W."/>
            <person name="Luby C."/>
            <person name="Condas L.A."/>
            <person name="Nobrega D.B."/>
            <person name="Carson D.A."/>
            <person name="De Buck J."/>
        </authorList>
    </citation>
    <scope>NUCLEOTIDE SEQUENCE [LARGE SCALE GENOMIC DNA]</scope>
    <source>
        <strain evidence="6 7">SNUC 1388</strain>
    </source>
</reference>
<dbReference type="Gene3D" id="3.20.20.30">
    <property type="entry name" value="Luciferase-like domain"/>
    <property type="match status" value="1"/>
</dbReference>
<feature type="domain" description="Luciferase-like" evidence="5">
    <location>
        <begin position="22"/>
        <end position="227"/>
    </location>
</feature>
<evidence type="ECO:0000256" key="2">
    <source>
        <dbReference type="ARBA" id="ARBA00022643"/>
    </source>
</evidence>
<keyword evidence="4" id="KW-0503">Monooxygenase</keyword>
<evidence type="ECO:0000259" key="5">
    <source>
        <dbReference type="Pfam" id="PF00296"/>
    </source>
</evidence>
<proteinExistence type="predicted"/>
<dbReference type="RefSeq" id="WP_107526622.1">
    <property type="nucleotide sequence ID" value="NZ_JAIBNU010000003.1"/>
</dbReference>
<keyword evidence="3" id="KW-0560">Oxidoreductase</keyword>
<comment type="caution">
    <text evidence="6">The sequence shown here is derived from an EMBL/GenBank/DDBJ whole genome shotgun (WGS) entry which is preliminary data.</text>
</comment>
<dbReference type="InterPro" id="IPR051260">
    <property type="entry name" value="Diverse_substr_monoxygenases"/>
</dbReference>
<dbReference type="PANTHER" id="PTHR30011">
    <property type="entry name" value="ALKANESULFONATE MONOOXYGENASE-RELATED"/>
    <property type="match status" value="1"/>
</dbReference>
<dbReference type="InterPro" id="IPR036661">
    <property type="entry name" value="Luciferase-like_sf"/>
</dbReference>
<name>A0A418HQ02_STAGA</name>
<dbReference type="Proteomes" id="UP000283576">
    <property type="component" value="Unassembled WGS sequence"/>
</dbReference>
<evidence type="ECO:0000313" key="7">
    <source>
        <dbReference type="Proteomes" id="UP000283576"/>
    </source>
</evidence>
<dbReference type="InterPro" id="IPR020020">
    <property type="entry name" value="Luciferase-type_oxidoreductase"/>
</dbReference>
<evidence type="ECO:0000313" key="6">
    <source>
        <dbReference type="EMBL" id="RIL43735.1"/>
    </source>
</evidence>
<sequence length="325" mass="36917">MSTIQSHSGFHYAFKAQHLTLGLMMPFDNAEHNALSFSEQGDLAKYAETLGFTSLFVRDSPLYSPKLGPITTNYDPFVFLTYISSRTSNIALGTASIVATLRHPIHIAKATTSLDLISNERLLLGMATGDRQFEFPAFNIETNQLSERYQQTIYAVKALWQSHSPDLSNTKFQLTEDSGLQILPKHQQIPVFATGYAKQSIDWIKQHMDGWLFYPQAFQAQKKLLEQWHDNNKFKPFMHPLVIDLSNNPNELVSPIKGGYRLGSKTLLNILSAYERIGTNHIILNLKSANRTYEDMLQEIGKEIIPYFPPHITKEVQKNEIIGQN</sequence>
<dbReference type="InterPro" id="IPR011251">
    <property type="entry name" value="Luciferase-like_dom"/>
</dbReference>
<dbReference type="EMBL" id="QXRZ01000002">
    <property type="protein sequence ID" value="RIL43735.1"/>
    <property type="molecule type" value="Genomic_DNA"/>
</dbReference>